<keyword evidence="1" id="KW-1133">Transmembrane helix</keyword>
<sequence length="66" mass="8149">MKWTPALQQEYLKKVRWFLVFAIGFFVLLLISVWLHRWLVIIPSFAMFSLFGYEWWKIRETILGRK</sequence>
<keyword evidence="1" id="KW-0812">Transmembrane</keyword>
<evidence type="ECO:0000313" key="2">
    <source>
        <dbReference type="EMBL" id="KRL47191.1"/>
    </source>
</evidence>
<keyword evidence="3" id="KW-1185">Reference proteome</keyword>
<keyword evidence="1" id="KW-0472">Membrane</keyword>
<feature type="transmembrane region" description="Helical" evidence="1">
    <location>
        <begin position="38"/>
        <end position="56"/>
    </location>
</feature>
<feature type="transmembrane region" description="Helical" evidence="1">
    <location>
        <begin position="15"/>
        <end position="32"/>
    </location>
</feature>
<gene>
    <name evidence="2" type="ORF">FD01_GL000360</name>
</gene>
<protein>
    <submittedName>
        <fullName evidence="2">Uncharacterized protein</fullName>
    </submittedName>
</protein>
<proteinExistence type="predicted"/>
<comment type="caution">
    <text evidence="2">The sequence shown here is derived from an EMBL/GenBank/DDBJ whole genome shotgun (WGS) entry which is preliminary data.</text>
</comment>
<name>A0A0R1QR81_9LACO</name>
<evidence type="ECO:0000256" key="1">
    <source>
        <dbReference type="SAM" id="Phobius"/>
    </source>
</evidence>
<organism evidence="2 3">
    <name type="scientific">Lacticaseibacillus manihotivorans DSM 13343 = JCM 12514</name>
    <dbReference type="NCBI Taxonomy" id="1423769"/>
    <lineage>
        <taxon>Bacteria</taxon>
        <taxon>Bacillati</taxon>
        <taxon>Bacillota</taxon>
        <taxon>Bacilli</taxon>
        <taxon>Lactobacillales</taxon>
        <taxon>Lactobacillaceae</taxon>
        <taxon>Lacticaseibacillus</taxon>
    </lineage>
</organism>
<dbReference type="PATRIC" id="fig|1423769.4.peg.388"/>
<evidence type="ECO:0000313" key="3">
    <source>
        <dbReference type="Proteomes" id="UP000051790"/>
    </source>
</evidence>
<reference evidence="2 3" key="1">
    <citation type="journal article" date="2015" name="Genome Announc.">
        <title>Expanding the biotechnology potential of lactobacilli through comparative genomics of 213 strains and associated genera.</title>
        <authorList>
            <person name="Sun Z."/>
            <person name="Harris H.M."/>
            <person name="McCann A."/>
            <person name="Guo C."/>
            <person name="Argimon S."/>
            <person name="Zhang W."/>
            <person name="Yang X."/>
            <person name="Jeffery I.B."/>
            <person name="Cooney J.C."/>
            <person name="Kagawa T.F."/>
            <person name="Liu W."/>
            <person name="Song Y."/>
            <person name="Salvetti E."/>
            <person name="Wrobel A."/>
            <person name="Rasinkangas P."/>
            <person name="Parkhill J."/>
            <person name="Rea M.C."/>
            <person name="O'Sullivan O."/>
            <person name="Ritari J."/>
            <person name="Douillard F.P."/>
            <person name="Paul Ross R."/>
            <person name="Yang R."/>
            <person name="Briner A.E."/>
            <person name="Felis G.E."/>
            <person name="de Vos W.M."/>
            <person name="Barrangou R."/>
            <person name="Klaenhammer T.R."/>
            <person name="Caufield P.W."/>
            <person name="Cui Y."/>
            <person name="Zhang H."/>
            <person name="O'Toole P.W."/>
        </authorList>
    </citation>
    <scope>NUCLEOTIDE SEQUENCE [LARGE SCALE GENOMIC DNA]</scope>
    <source>
        <strain evidence="2 3">DSM 13343</strain>
    </source>
</reference>
<accession>A0A0R1QR81</accession>
<dbReference type="RefSeq" id="WP_054714283.1">
    <property type="nucleotide sequence ID" value="NZ_AZEU01000102.1"/>
</dbReference>
<dbReference type="OrthoDB" id="9878795at2"/>
<dbReference type="Proteomes" id="UP000051790">
    <property type="component" value="Unassembled WGS sequence"/>
</dbReference>
<dbReference type="EMBL" id="AZEU01000102">
    <property type="protein sequence ID" value="KRL47191.1"/>
    <property type="molecule type" value="Genomic_DNA"/>
</dbReference>
<dbReference type="AlphaFoldDB" id="A0A0R1QR81"/>